<dbReference type="AlphaFoldDB" id="A0A843VYF7"/>
<accession>A0A843VYF7</accession>
<organism evidence="2 3">
    <name type="scientific">Colocasia esculenta</name>
    <name type="common">Wild taro</name>
    <name type="synonym">Arum esculentum</name>
    <dbReference type="NCBI Taxonomy" id="4460"/>
    <lineage>
        <taxon>Eukaryota</taxon>
        <taxon>Viridiplantae</taxon>
        <taxon>Streptophyta</taxon>
        <taxon>Embryophyta</taxon>
        <taxon>Tracheophyta</taxon>
        <taxon>Spermatophyta</taxon>
        <taxon>Magnoliopsida</taxon>
        <taxon>Liliopsida</taxon>
        <taxon>Araceae</taxon>
        <taxon>Aroideae</taxon>
        <taxon>Colocasieae</taxon>
        <taxon>Colocasia</taxon>
    </lineage>
</organism>
<feature type="compositionally biased region" description="Polar residues" evidence="1">
    <location>
        <begin position="80"/>
        <end position="91"/>
    </location>
</feature>
<proteinExistence type="predicted"/>
<reference evidence="2" key="1">
    <citation type="submission" date="2017-07" db="EMBL/GenBank/DDBJ databases">
        <title>Taro Niue Genome Assembly and Annotation.</title>
        <authorList>
            <person name="Atibalentja N."/>
            <person name="Keating K."/>
            <person name="Fields C.J."/>
        </authorList>
    </citation>
    <scope>NUCLEOTIDE SEQUENCE</scope>
    <source>
        <strain evidence="2">Niue_2</strain>
        <tissue evidence="2">Leaf</tissue>
    </source>
</reference>
<keyword evidence="3" id="KW-1185">Reference proteome</keyword>
<dbReference type="Proteomes" id="UP000652761">
    <property type="component" value="Unassembled WGS sequence"/>
</dbReference>
<evidence type="ECO:0000313" key="2">
    <source>
        <dbReference type="EMBL" id="MQL96159.1"/>
    </source>
</evidence>
<feature type="region of interest" description="Disordered" evidence="1">
    <location>
        <begin position="45"/>
        <end position="104"/>
    </location>
</feature>
<dbReference type="EMBL" id="NMUH01001882">
    <property type="protein sequence ID" value="MQL96159.1"/>
    <property type="molecule type" value="Genomic_DNA"/>
</dbReference>
<protein>
    <submittedName>
        <fullName evidence="2">Uncharacterized protein</fullName>
    </submittedName>
</protein>
<evidence type="ECO:0000256" key="1">
    <source>
        <dbReference type="SAM" id="MobiDB-lite"/>
    </source>
</evidence>
<sequence length="133" mass="14739">MASIGLNIATSDELRSASLRKADCRCAISSLIWLSTGQSICRQVQQCKRRSSNSNSKSNYDKRSRSSSSNSNNDSSNNSPTQGCKHNNSQRTRTRMRASGSKLRKNFGVALSERAPLRFLLTPLVGHEIDQDF</sequence>
<comment type="caution">
    <text evidence="2">The sequence shown here is derived from an EMBL/GenBank/DDBJ whole genome shotgun (WGS) entry which is preliminary data.</text>
</comment>
<feature type="compositionally biased region" description="Low complexity" evidence="1">
    <location>
        <begin position="66"/>
        <end position="79"/>
    </location>
</feature>
<gene>
    <name evidence="2" type="ORF">Taro_028831</name>
</gene>
<evidence type="ECO:0000313" key="3">
    <source>
        <dbReference type="Proteomes" id="UP000652761"/>
    </source>
</evidence>
<name>A0A843VYF7_COLES</name>